<evidence type="ECO:0000313" key="7">
    <source>
        <dbReference type="EMBL" id="GHE23383.1"/>
    </source>
</evidence>
<comment type="subcellular location">
    <subcellularLocation>
        <location evidence="1">Cell outer membrane</location>
    </subcellularLocation>
</comment>
<dbReference type="PROSITE" id="PS51257">
    <property type="entry name" value="PROKAR_LIPOPROTEIN"/>
    <property type="match status" value="1"/>
</dbReference>
<keyword evidence="5" id="KW-0998">Cell outer membrane</keyword>
<sequence>MFTLSKLNRHAAALFLTIVLLHVSSSCGKKLDIVASNAGADDTQWASVSDTRAALMGIYGLLRAAMVDNYAHWVYGEMRYGDLVPYIRADLRAVADNRLNASFPIVKELSNWRRFYAVINAAALFIERAPAVLAVDRRYTERDLKFDIAQARTIRAFAYFYMVRIWGDVPLLTRSYDDGIFAEVARTPERTVLAFAEEELLAAAQELPYLYAEGSQQYYGEGFNTWVGVLVNKISAYTILAHLCAWQGKYLNAEVYARFALANAQQSRIVAYSVNDLVNRTSGLFAPSDKNQILAIRASYVFSEATATGHIESLSLAYPLVTRTRPDIYVPKDTINKLFLQASDTRFGVDTISGLITTNYFTDFNGDIPIFSKINVIRAGDGDPDFSLFGSNIVFSRLEELQLLYAEICAVLGNTDEAMLYLNFVRSNRGTSPFIMASGSDLVDEIFAERRRELMGEGWRWYDQVRHARIKRNNPTVNTLIEEGGIFWPISGEVLQRNRKLIQNAYWR</sequence>
<comment type="caution">
    <text evidence="7">The sequence shown here is derived from an EMBL/GenBank/DDBJ whole genome shotgun (WGS) entry which is preliminary data.</text>
</comment>
<keyword evidence="4" id="KW-0472">Membrane</keyword>
<dbReference type="Gene3D" id="1.25.40.390">
    <property type="match status" value="1"/>
</dbReference>
<evidence type="ECO:0000256" key="3">
    <source>
        <dbReference type="ARBA" id="ARBA00022729"/>
    </source>
</evidence>
<organism evidence="7 8">
    <name type="scientific">Sphingobacterium griseoflavum</name>
    <dbReference type="NCBI Taxonomy" id="1474952"/>
    <lineage>
        <taxon>Bacteria</taxon>
        <taxon>Pseudomonadati</taxon>
        <taxon>Bacteroidota</taxon>
        <taxon>Sphingobacteriia</taxon>
        <taxon>Sphingobacteriales</taxon>
        <taxon>Sphingobacteriaceae</taxon>
        <taxon>Sphingobacterium</taxon>
    </lineage>
</organism>
<dbReference type="InterPro" id="IPR011990">
    <property type="entry name" value="TPR-like_helical_dom_sf"/>
</dbReference>
<evidence type="ECO:0000256" key="1">
    <source>
        <dbReference type="ARBA" id="ARBA00004442"/>
    </source>
</evidence>
<protein>
    <submittedName>
        <fullName evidence="7">Starch-binding protein</fullName>
    </submittedName>
</protein>
<evidence type="ECO:0000256" key="5">
    <source>
        <dbReference type="ARBA" id="ARBA00023237"/>
    </source>
</evidence>
<evidence type="ECO:0000256" key="4">
    <source>
        <dbReference type="ARBA" id="ARBA00023136"/>
    </source>
</evidence>
<keyword evidence="3" id="KW-0732">Signal</keyword>
<dbReference type="Proteomes" id="UP000620550">
    <property type="component" value="Unassembled WGS sequence"/>
</dbReference>
<dbReference type="RefSeq" id="WP_380881443.1">
    <property type="nucleotide sequence ID" value="NZ_JBHUMC010000014.1"/>
</dbReference>
<dbReference type="CDD" id="cd08977">
    <property type="entry name" value="SusD"/>
    <property type="match status" value="1"/>
</dbReference>
<proteinExistence type="inferred from homology"/>
<evidence type="ECO:0000259" key="6">
    <source>
        <dbReference type="Pfam" id="PF07980"/>
    </source>
</evidence>
<gene>
    <name evidence="7" type="ORF">GCM10017764_03510</name>
</gene>
<evidence type="ECO:0000313" key="8">
    <source>
        <dbReference type="Proteomes" id="UP000620550"/>
    </source>
</evidence>
<dbReference type="Pfam" id="PF07980">
    <property type="entry name" value="SusD_RagB"/>
    <property type="match status" value="1"/>
</dbReference>
<reference evidence="8" key="1">
    <citation type="journal article" date="2019" name="Int. J. Syst. Evol. Microbiol.">
        <title>The Global Catalogue of Microorganisms (GCM) 10K type strain sequencing project: providing services to taxonomists for standard genome sequencing and annotation.</title>
        <authorList>
            <consortium name="The Broad Institute Genomics Platform"/>
            <consortium name="The Broad Institute Genome Sequencing Center for Infectious Disease"/>
            <person name="Wu L."/>
            <person name="Ma J."/>
        </authorList>
    </citation>
    <scope>NUCLEOTIDE SEQUENCE [LARGE SCALE GENOMIC DNA]</scope>
    <source>
        <strain evidence="8">CGMCC 1.12966</strain>
    </source>
</reference>
<comment type="similarity">
    <text evidence="2">Belongs to the SusD family.</text>
</comment>
<accession>A0ABQ3HVG5</accession>
<dbReference type="EMBL" id="BNAF01000001">
    <property type="protein sequence ID" value="GHE23383.1"/>
    <property type="molecule type" value="Genomic_DNA"/>
</dbReference>
<feature type="domain" description="RagB/SusD" evidence="6">
    <location>
        <begin position="392"/>
        <end position="507"/>
    </location>
</feature>
<dbReference type="InterPro" id="IPR012944">
    <property type="entry name" value="SusD_RagB_dom"/>
</dbReference>
<evidence type="ECO:0000256" key="2">
    <source>
        <dbReference type="ARBA" id="ARBA00006275"/>
    </source>
</evidence>
<dbReference type="SUPFAM" id="SSF48452">
    <property type="entry name" value="TPR-like"/>
    <property type="match status" value="1"/>
</dbReference>
<keyword evidence="8" id="KW-1185">Reference proteome</keyword>
<name>A0ABQ3HVG5_9SPHI</name>